<dbReference type="EMBL" id="CCSE01000001">
    <property type="protein sequence ID" value="CEA00954.1"/>
    <property type="molecule type" value="Genomic_DNA"/>
</dbReference>
<protein>
    <submittedName>
        <fullName evidence="2">Acetyltransferase (GNAT) family protein</fullName>
    </submittedName>
</protein>
<evidence type="ECO:0000313" key="3">
    <source>
        <dbReference type="Proteomes" id="UP000044136"/>
    </source>
</evidence>
<dbReference type="eggNOG" id="COG0456">
    <property type="taxonomic scope" value="Bacteria"/>
</dbReference>
<keyword evidence="2" id="KW-0808">Transferase</keyword>
<evidence type="ECO:0000313" key="2">
    <source>
        <dbReference type="EMBL" id="CEA00954.1"/>
    </source>
</evidence>
<name>A0A078M3X5_9STAP</name>
<dbReference type="GO" id="GO:0016747">
    <property type="term" value="F:acyltransferase activity, transferring groups other than amino-acyl groups"/>
    <property type="evidence" value="ECO:0007669"/>
    <property type="project" value="InterPro"/>
</dbReference>
<accession>A0A078M3X5</accession>
<dbReference type="HOGENOM" id="CLU_119392_0_0_9"/>
<keyword evidence="3" id="KW-1185">Reference proteome</keyword>
<dbReference type="SUPFAM" id="SSF55729">
    <property type="entry name" value="Acyl-CoA N-acyltransferases (Nat)"/>
    <property type="match status" value="1"/>
</dbReference>
<feature type="domain" description="N-acetyltransferase" evidence="1">
    <location>
        <begin position="1"/>
        <end position="152"/>
    </location>
</feature>
<dbReference type="Gene3D" id="3.40.630.30">
    <property type="match status" value="1"/>
</dbReference>
<sequence>MEIRKYESTDEKGWVRCRVLSFLDTAYYDDVHREKERFENPSIELVAIEEDQVVGLIDIEYDTEDDKVCSEEGAGGMIWHLAVHPDFQGQGIGKALMENAVEEAIKLDLEFLEAWTRDAGNSAEWFEKNAYRKVDEYYHLYLSDEDMAHNVEPDDKALHPLYMFAEYTGSDIEQFDAIERKYKCMCYIRNL</sequence>
<gene>
    <name evidence="2" type="ORF">BN1048_01170</name>
</gene>
<dbReference type="STRING" id="1461582.BN1048_01170"/>
<evidence type="ECO:0000259" key="1">
    <source>
        <dbReference type="PROSITE" id="PS51186"/>
    </source>
</evidence>
<dbReference type="Proteomes" id="UP000044136">
    <property type="component" value="Unassembled WGS sequence"/>
</dbReference>
<proteinExistence type="predicted"/>
<dbReference type="CDD" id="cd04301">
    <property type="entry name" value="NAT_SF"/>
    <property type="match status" value="1"/>
</dbReference>
<dbReference type="InterPro" id="IPR000182">
    <property type="entry name" value="GNAT_dom"/>
</dbReference>
<dbReference type="OrthoDB" id="1821130at2"/>
<reference evidence="2 3" key="1">
    <citation type="submission" date="2014-07" db="EMBL/GenBank/DDBJ databases">
        <authorList>
            <person name="Urmite Genomes Urmite Genomes"/>
        </authorList>
    </citation>
    <scope>NUCLEOTIDE SEQUENCE [LARGE SCALE GENOMIC DNA]</scope>
    <source>
        <strain evidence="2 3">13MG44_air</strain>
    </source>
</reference>
<dbReference type="Pfam" id="PF00583">
    <property type="entry name" value="Acetyltransf_1"/>
    <property type="match status" value="1"/>
</dbReference>
<dbReference type="AlphaFoldDB" id="A0A078M3X5"/>
<organism evidence="2 3">
    <name type="scientific">Jeotgalicoccus saudimassiliensis</name>
    <dbReference type="NCBI Taxonomy" id="1461582"/>
    <lineage>
        <taxon>Bacteria</taxon>
        <taxon>Bacillati</taxon>
        <taxon>Bacillota</taxon>
        <taxon>Bacilli</taxon>
        <taxon>Bacillales</taxon>
        <taxon>Staphylococcaceae</taxon>
        <taxon>Jeotgalicoccus</taxon>
    </lineage>
</organism>
<dbReference type="RefSeq" id="WP_035809371.1">
    <property type="nucleotide sequence ID" value="NZ_CCSE01000001.1"/>
</dbReference>
<dbReference type="InterPro" id="IPR016181">
    <property type="entry name" value="Acyl_CoA_acyltransferase"/>
</dbReference>
<dbReference type="PROSITE" id="PS51186">
    <property type="entry name" value="GNAT"/>
    <property type="match status" value="1"/>
</dbReference>